<dbReference type="GO" id="GO:0004806">
    <property type="term" value="F:triacylglycerol lipase activity"/>
    <property type="evidence" value="ECO:0007669"/>
    <property type="project" value="InterPro"/>
</dbReference>
<dbReference type="InterPro" id="IPR029058">
    <property type="entry name" value="AB_hydrolase_fold"/>
</dbReference>
<dbReference type="AlphaFoldDB" id="A0A2I0AIT1"/>
<evidence type="ECO:0000313" key="3">
    <source>
        <dbReference type="Proteomes" id="UP000236161"/>
    </source>
</evidence>
<dbReference type="Gene3D" id="3.40.50.1820">
    <property type="entry name" value="alpha/beta hydrolase"/>
    <property type="match status" value="1"/>
</dbReference>
<dbReference type="PANTHER" id="PTHR46086:SF4">
    <property type="entry name" value="ALPHA_BETA-HYDROLASES SUPERFAMILY PROTEIN"/>
    <property type="match status" value="1"/>
</dbReference>
<dbReference type="GO" id="GO:0006629">
    <property type="term" value="P:lipid metabolic process"/>
    <property type="evidence" value="ECO:0007669"/>
    <property type="project" value="InterPro"/>
</dbReference>
<accession>A0A2I0AIT1</accession>
<dbReference type="CDD" id="cd00519">
    <property type="entry name" value="Lipase_3"/>
    <property type="match status" value="1"/>
</dbReference>
<keyword evidence="3" id="KW-1185">Reference proteome</keyword>
<name>A0A2I0AIT1_9ASPA</name>
<sequence length="308" mass="35283">MEFLEYFNCWNDFQEDFSTQAFMMRDGSIDDAELIVVAFRGTEPFDSAQWCADLDFSWYQIPGVGKVHGGFMKALGLQKAGGWPSEVGPAAGRPPYAYYAVRERLREELQRSEGARFVVTGHSLGGALAVLFPVVLAMHGEKAVLERLEGVYTFGQPRVGDAELGEYAERHLSEGRRRRYFRYVYSGDVVPRLPYDDSTLLFKHFGTCLYYDSFYRGTVKNEEPNKNYFSFWILIPKYENAFWELVRGLLIGYVKGPEYREGWALRALRLFGLIIPGLPPHSPQDYVNSIRLGNYLSPDYDAKDFKLS</sequence>
<dbReference type="PANTHER" id="PTHR46086">
    <property type="entry name" value="ALPHA/BETA-HYDROLASES SUPERFAMILY PROTEIN"/>
    <property type="match status" value="1"/>
</dbReference>
<dbReference type="SUPFAM" id="SSF53474">
    <property type="entry name" value="alpha/beta-Hydrolases"/>
    <property type="match status" value="1"/>
</dbReference>
<dbReference type="Pfam" id="PF01764">
    <property type="entry name" value="Lipase_3"/>
    <property type="match status" value="1"/>
</dbReference>
<dbReference type="EC" id="3.1.1.32" evidence="2"/>
<dbReference type="GO" id="GO:0008970">
    <property type="term" value="F:phospholipase A1 activity"/>
    <property type="evidence" value="ECO:0007669"/>
    <property type="project" value="UniProtKB-EC"/>
</dbReference>
<dbReference type="Proteomes" id="UP000236161">
    <property type="component" value="Unassembled WGS sequence"/>
</dbReference>
<protein>
    <submittedName>
        <fullName evidence="2">Phospholipase A1-II 1</fullName>
        <ecNumber evidence="2">3.1.1.32</ecNumber>
    </submittedName>
</protein>
<reference evidence="2 3" key="1">
    <citation type="journal article" date="2017" name="Nature">
        <title>The Apostasia genome and the evolution of orchids.</title>
        <authorList>
            <person name="Zhang G.Q."/>
            <person name="Liu K.W."/>
            <person name="Li Z."/>
            <person name="Lohaus R."/>
            <person name="Hsiao Y.Y."/>
            <person name="Niu S.C."/>
            <person name="Wang J.Y."/>
            <person name="Lin Y.C."/>
            <person name="Xu Q."/>
            <person name="Chen L.J."/>
            <person name="Yoshida K."/>
            <person name="Fujiwara S."/>
            <person name="Wang Z.W."/>
            <person name="Zhang Y.Q."/>
            <person name="Mitsuda N."/>
            <person name="Wang M."/>
            <person name="Liu G.H."/>
            <person name="Pecoraro L."/>
            <person name="Huang H.X."/>
            <person name="Xiao X.J."/>
            <person name="Lin M."/>
            <person name="Wu X.Y."/>
            <person name="Wu W.L."/>
            <person name="Chen Y.Y."/>
            <person name="Chang S.B."/>
            <person name="Sakamoto S."/>
            <person name="Ohme-Takagi M."/>
            <person name="Yagi M."/>
            <person name="Zeng S.J."/>
            <person name="Shen C.Y."/>
            <person name="Yeh C.M."/>
            <person name="Luo Y.B."/>
            <person name="Tsai W.C."/>
            <person name="Van de Peer Y."/>
            <person name="Liu Z.J."/>
        </authorList>
    </citation>
    <scope>NUCLEOTIDE SEQUENCE [LARGE SCALE GENOMIC DNA]</scope>
    <source>
        <strain evidence="3">cv. Shenzhen</strain>
        <tissue evidence="2">Stem</tissue>
    </source>
</reference>
<dbReference type="InterPro" id="IPR044819">
    <property type="entry name" value="OBL-like"/>
</dbReference>
<proteinExistence type="predicted"/>
<dbReference type="InterPro" id="IPR002921">
    <property type="entry name" value="Fungal_lipase-type"/>
</dbReference>
<dbReference type="EMBL" id="KZ451979">
    <property type="protein sequence ID" value="PKA55441.1"/>
    <property type="molecule type" value="Genomic_DNA"/>
</dbReference>
<keyword evidence="2" id="KW-0378">Hydrolase</keyword>
<feature type="domain" description="Fungal lipase-type" evidence="1">
    <location>
        <begin position="36"/>
        <end position="196"/>
    </location>
</feature>
<dbReference type="OrthoDB" id="438440at2759"/>
<evidence type="ECO:0000313" key="2">
    <source>
        <dbReference type="EMBL" id="PKA55441.1"/>
    </source>
</evidence>
<evidence type="ECO:0000259" key="1">
    <source>
        <dbReference type="Pfam" id="PF01764"/>
    </source>
</evidence>
<organism evidence="2 3">
    <name type="scientific">Apostasia shenzhenica</name>
    <dbReference type="NCBI Taxonomy" id="1088818"/>
    <lineage>
        <taxon>Eukaryota</taxon>
        <taxon>Viridiplantae</taxon>
        <taxon>Streptophyta</taxon>
        <taxon>Embryophyta</taxon>
        <taxon>Tracheophyta</taxon>
        <taxon>Spermatophyta</taxon>
        <taxon>Magnoliopsida</taxon>
        <taxon>Liliopsida</taxon>
        <taxon>Asparagales</taxon>
        <taxon>Orchidaceae</taxon>
        <taxon>Apostasioideae</taxon>
        <taxon>Apostasia</taxon>
    </lineage>
</organism>
<gene>
    <name evidence="2" type="ORF">AXF42_Ash006643</name>
</gene>